<reference evidence="2 3" key="1">
    <citation type="journal article" date="2015" name="Stand. Genomic Sci.">
        <title>Genomic Encyclopedia of Bacterial and Archaeal Type Strains, Phase III: the genomes of soil and plant-associated and newly described type strains.</title>
        <authorList>
            <person name="Whitman W.B."/>
            <person name="Woyke T."/>
            <person name="Klenk H.P."/>
            <person name="Zhou Y."/>
            <person name="Lilburn T.G."/>
            <person name="Beck B.J."/>
            <person name="De Vos P."/>
            <person name="Vandamme P."/>
            <person name="Eisen J.A."/>
            <person name="Garrity G."/>
            <person name="Hugenholtz P."/>
            <person name="Kyrpides N.C."/>
        </authorList>
    </citation>
    <scope>NUCLEOTIDE SEQUENCE [LARGE SCALE GENOMIC DNA]</scope>
    <source>
        <strain evidence="2 3">CGMCC 1.10116</strain>
    </source>
</reference>
<evidence type="ECO:0000313" key="2">
    <source>
        <dbReference type="EMBL" id="TWI59903.1"/>
    </source>
</evidence>
<sequence length="64" mass="7583">MLNLLSTIVTHAIAALFTITWMKKSENKRNRTLYIALMVTGFLWSQLQTEYLIWRINRKIDRVG</sequence>
<keyword evidence="3" id="KW-1185">Reference proteome</keyword>
<organism evidence="2 3">
    <name type="scientific">Halalkalibacter nanhaiisediminis</name>
    <dbReference type="NCBI Taxonomy" id="688079"/>
    <lineage>
        <taxon>Bacteria</taxon>
        <taxon>Bacillati</taxon>
        <taxon>Bacillota</taxon>
        <taxon>Bacilli</taxon>
        <taxon>Bacillales</taxon>
        <taxon>Bacillaceae</taxon>
        <taxon>Halalkalibacter</taxon>
    </lineage>
</organism>
<dbReference type="AlphaFoldDB" id="A0A562QTG8"/>
<dbReference type="EMBL" id="VLKZ01000001">
    <property type="protein sequence ID" value="TWI59903.1"/>
    <property type="molecule type" value="Genomic_DNA"/>
</dbReference>
<dbReference type="Proteomes" id="UP000315711">
    <property type="component" value="Unassembled WGS sequence"/>
</dbReference>
<comment type="caution">
    <text evidence="2">The sequence shown here is derived from an EMBL/GenBank/DDBJ whole genome shotgun (WGS) entry which is preliminary data.</text>
</comment>
<name>A0A562QTG8_9BACI</name>
<accession>A0A562QTG8</accession>
<feature type="transmembrane region" description="Helical" evidence="1">
    <location>
        <begin position="32"/>
        <end position="54"/>
    </location>
</feature>
<keyword evidence="1" id="KW-1133">Transmembrane helix</keyword>
<keyword evidence="1" id="KW-0812">Transmembrane</keyword>
<protein>
    <submittedName>
        <fullName evidence="2">Uncharacterized protein</fullName>
    </submittedName>
</protein>
<keyword evidence="1" id="KW-0472">Membrane</keyword>
<evidence type="ECO:0000313" key="3">
    <source>
        <dbReference type="Proteomes" id="UP000315711"/>
    </source>
</evidence>
<evidence type="ECO:0000256" key="1">
    <source>
        <dbReference type="SAM" id="Phobius"/>
    </source>
</evidence>
<gene>
    <name evidence="2" type="ORF">IQ10_00326</name>
</gene>
<proteinExistence type="predicted"/>